<dbReference type="Proteomes" id="UP000615446">
    <property type="component" value="Unassembled WGS sequence"/>
</dbReference>
<reference evidence="2" key="1">
    <citation type="submission" date="2019-10" db="EMBL/GenBank/DDBJ databases">
        <title>Conservation and host-specific expression of non-tandemly repeated heterogenous ribosome RNA gene in arbuscular mycorrhizal fungi.</title>
        <authorList>
            <person name="Maeda T."/>
            <person name="Kobayashi Y."/>
            <person name="Nakagawa T."/>
            <person name="Ezawa T."/>
            <person name="Yamaguchi K."/>
            <person name="Bino T."/>
            <person name="Nishimoto Y."/>
            <person name="Shigenobu S."/>
            <person name="Kawaguchi M."/>
        </authorList>
    </citation>
    <scope>NUCLEOTIDE SEQUENCE</scope>
    <source>
        <strain evidence="2">HR1</strain>
    </source>
</reference>
<dbReference type="EMBL" id="BLAL01000356">
    <property type="protein sequence ID" value="GET04448.1"/>
    <property type="molecule type" value="Genomic_DNA"/>
</dbReference>
<dbReference type="AlphaFoldDB" id="A0A8H3MFM4"/>
<sequence>MGSNAVALAKRVKGATDTSTPSTNISGGYDTSPSSNFSTNHNDGIVEGLANQGQDPNTLVPHHTNTTSLISPSLNRELDSFLQRERIEFIDNNLDCMDHSVNFINLKMGFHNINGLSAHPKNWWPYYNGVMTIVLILWGSLKPMPTSPIYNTT</sequence>
<protein>
    <submittedName>
        <fullName evidence="2">Uncharacterized protein</fullName>
    </submittedName>
</protein>
<gene>
    <name evidence="2" type="ORF">RCL2_003075100</name>
</gene>
<organism evidence="2 3">
    <name type="scientific">Rhizophagus clarus</name>
    <dbReference type="NCBI Taxonomy" id="94130"/>
    <lineage>
        <taxon>Eukaryota</taxon>
        <taxon>Fungi</taxon>
        <taxon>Fungi incertae sedis</taxon>
        <taxon>Mucoromycota</taxon>
        <taxon>Glomeromycotina</taxon>
        <taxon>Glomeromycetes</taxon>
        <taxon>Glomerales</taxon>
        <taxon>Glomeraceae</taxon>
        <taxon>Rhizophagus</taxon>
    </lineage>
</organism>
<evidence type="ECO:0000313" key="2">
    <source>
        <dbReference type="EMBL" id="GET04448.1"/>
    </source>
</evidence>
<accession>A0A8H3MFM4</accession>
<evidence type="ECO:0000313" key="3">
    <source>
        <dbReference type="Proteomes" id="UP000615446"/>
    </source>
</evidence>
<feature type="compositionally biased region" description="Polar residues" evidence="1">
    <location>
        <begin position="16"/>
        <end position="42"/>
    </location>
</feature>
<comment type="caution">
    <text evidence="2">The sequence shown here is derived from an EMBL/GenBank/DDBJ whole genome shotgun (WGS) entry which is preliminary data.</text>
</comment>
<feature type="region of interest" description="Disordered" evidence="1">
    <location>
        <begin position="1"/>
        <end position="56"/>
    </location>
</feature>
<name>A0A8H3MFM4_9GLOM</name>
<proteinExistence type="predicted"/>
<evidence type="ECO:0000256" key="1">
    <source>
        <dbReference type="SAM" id="MobiDB-lite"/>
    </source>
</evidence>